<dbReference type="RefSeq" id="WP_301711129.1">
    <property type="nucleotide sequence ID" value="NZ_SDWY01000002.1"/>
</dbReference>
<evidence type="ECO:0000313" key="5">
    <source>
        <dbReference type="Proteomes" id="UP001167919"/>
    </source>
</evidence>
<accession>A0AAJ1VN11</accession>
<protein>
    <submittedName>
        <fullName evidence="4">Hsp20/alpha crystallin family protein</fullName>
    </submittedName>
</protein>
<sequence>MANDLMDKNEGFVDVPDMMGNLMNNFFGPRDNFWNTSKDDHSIMRTDVSEDDQEYGLKIELPGLDKKNIKIDYSNDNLTVSGILDSSSEEKDKKNKIVRSERRYGHYSRSYYLPGVDEKKISAKYENGMLTLSLPKSDESQSHHIAIQ</sequence>
<dbReference type="EMBL" id="SDWY01000002">
    <property type="protein sequence ID" value="MDN6900261.1"/>
    <property type="molecule type" value="Genomic_DNA"/>
</dbReference>
<feature type="domain" description="SHSP" evidence="3">
    <location>
        <begin position="37"/>
        <end position="148"/>
    </location>
</feature>
<evidence type="ECO:0000259" key="3">
    <source>
        <dbReference type="PROSITE" id="PS01031"/>
    </source>
</evidence>
<proteinExistence type="inferred from homology"/>
<dbReference type="Proteomes" id="UP001167919">
    <property type="component" value="Unassembled WGS sequence"/>
</dbReference>
<reference evidence="4" key="1">
    <citation type="submission" date="2019-01" db="EMBL/GenBank/DDBJ databases">
        <title>Oenococcus sicerae UCMA17102.</title>
        <authorList>
            <person name="Cousin F.J."/>
            <person name="Le Guellec R."/>
            <person name="Cretenet M."/>
        </authorList>
    </citation>
    <scope>NUCLEOTIDE SEQUENCE</scope>
    <source>
        <strain evidence="4">UCMA17102</strain>
    </source>
</reference>
<organism evidence="4 5">
    <name type="scientific">Oenococcus sicerae</name>
    <dbReference type="NCBI Taxonomy" id="2203724"/>
    <lineage>
        <taxon>Bacteria</taxon>
        <taxon>Bacillati</taxon>
        <taxon>Bacillota</taxon>
        <taxon>Bacilli</taxon>
        <taxon>Lactobacillales</taxon>
        <taxon>Lactobacillaceae</taxon>
        <taxon>Oenococcus</taxon>
    </lineage>
</organism>
<dbReference type="Pfam" id="PF00011">
    <property type="entry name" value="HSP20"/>
    <property type="match status" value="1"/>
</dbReference>
<gene>
    <name evidence="4" type="ORF">EVC35_04470</name>
</gene>
<dbReference type="PROSITE" id="PS01031">
    <property type="entry name" value="SHSP"/>
    <property type="match status" value="1"/>
</dbReference>
<name>A0AAJ1VN11_9LACO</name>
<dbReference type="PANTHER" id="PTHR11527">
    <property type="entry name" value="HEAT-SHOCK PROTEIN 20 FAMILY MEMBER"/>
    <property type="match status" value="1"/>
</dbReference>
<comment type="similarity">
    <text evidence="1 2">Belongs to the small heat shock protein (HSP20) family.</text>
</comment>
<dbReference type="InterPro" id="IPR031107">
    <property type="entry name" value="Small_HSP"/>
</dbReference>
<evidence type="ECO:0000256" key="1">
    <source>
        <dbReference type="PROSITE-ProRule" id="PRU00285"/>
    </source>
</evidence>
<evidence type="ECO:0000256" key="2">
    <source>
        <dbReference type="RuleBase" id="RU003616"/>
    </source>
</evidence>
<dbReference type="Gene3D" id="2.60.40.790">
    <property type="match status" value="1"/>
</dbReference>
<dbReference type="CDD" id="cd06471">
    <property type="entry name" value="ACD_LpsHSP_like"/>
    <property type="match status" value="1"/>
</dbReference>
<dbReference type="InterPro" id="IPR002068">
    <property type="entry name" value="A-crystallin/Hsp20_dom"/>
</dbReference>
<evidence type="ECO:0000313" key="4">
    <source>
        <dbReference type="EMBL" id="MDN6900261.1"/>
    </source>
</evidence>
<dbReference type="AlphaFoldDB" id="A0AAJ1VN11"/>
<dbReference type="InterPro" id="IPR008978">
    <property type="entry name" value="HSP20-like_chaperone"/>
</dbReference>
<dbReference type="SUPFAM" id="SSF49764">
    <property type="entry name" value="HSP20-like chaperones"/>
    <property type="match status" value="1"/>
</dbReference>
<comment type="caution">
    <text evidence="4">The sequence shown here is derived from an EMBL/GenBank/DDBJ whole genome shotgun (WGS) entry which is preliminary data.</text>
</comment>